<gene>
    <name evidence="4" type="ORF">KFK09_015882</name>
</gene>
<feature type="region of interest" description="Disordered" evidence="3">
    <location>
        <begin position="1"/>
        <end position="41"/>
    </location>
</feature>
<feature type="compositionally biased region" description="Gly residues" evidence="3">
    <location>
        <begin position="27"/>
        <end position="41"/>
    </location>
</feature>
<proteinExistence type="inferred from homology"/>
<evidence type="ECO:0000256" key="1">
    <source>
        <dbReference type="ARBA" id="ARBA00009995"/>
    </source>
</evidence>
<comment type="similarity">
    <text evidence="1">Belongs to the UDP-glycosyltransferase family.</text>
</comment>
<comment type="caution">
    <text evidence="4">The sequence shown here is derived from an EMBL/GenBank/DDBJ whole genome shotgun (WGS) entry which is preliminary data.</text>
</comment>
<keyword evidence="2" id="KW-0328">Glycosyltransferase</keyword>
<evidence type="ECO:0000313" key="5">
    <source>
        <dbReference type="Proteomes" id="UP000829196"/>
    </source>
</evidence>
<dbReference type="InterPro" id="IPR050481">
    <property type="entry name" value="UDP-glycosyltransf_plant"/>
</dbReference>
<dbReference type="PANTHER" id="PTHR48048">
    <property type="entry name" value="GLYCOSYLTRANSFERASE"/>
    <property type="match status" value="1"/>
</dbReference>
<dbReference type="AlphaFoldDB" id="A0A8T3B7I3"/>
<dbReference type="Gene3D" id="3.40.50.2000">
    <property type="entry name" value="Glycogen Phosphorylase B"/>
    <property type="match status" value="1"/>
</dbReference>
<evidence type="ECO:0000256" key="3">
    <source>
        <dbReference type="SAM" id="MobiDB-lite"/>
    </source>
</evidence>
<dbReference type="SUPFAM" id="SSF53756">
    <property type="entry name" value="UDP-Glycosyltransferase/glycogen phosphorylase"/>
    <property type="match status" value="1"/>
</dbReference>
<sequence length="162" mass="17928">MDPAGPRRREGWTSVGLSRENERKGDCVGGVGASDGDLGPRGGGGIRDARGLEFHSGELVVWVPMVTWPMYAEQHLNAFKMAAEMGLAAEMAVDRRRDGWVTAEEVERKVRWLMEDGDEGRKVRERVKEMKAASREAVENGGLSWNELDKVVTELLNESGET</sequence>
<dbReference type="OrthoDB" id="691217at2759"/>
<dbReference type="PANTHER" id="PTHR48048:SF30">
    <property type="entry name" value="GLYCOSYLTRANSFERASE"/>
    <property type="match status" value="1"/>
</dbReference>
<evidence type="ECO:0000256" key="2">
    <source>
        <dbReference type="ARBA" id="ARBA00022676"/>
    </source>
</evidence>
<dbReference type="GO" id="GO:0035251">
    <property type="term" value="F:UDP-glucosyltransferase activity"/>
    <property type="evidence" value="ECO:0007669"/>
    <property type="project" value="InterPro"/>
</dbReference>
<evidence type="ECO:0000313" key="4">
    <source>
        <dbReference type="EMBL" id="KAI0504925.1"/>
    </source>
</evidence>
<name>A0A8T3B7I3_DENNO</name>
<keyword evidence="5" id="KW-1185">Reference proteome</keyword>
<reference evidence="4" key="1">
    <citation type="journal article" date="2022" name="Front. Genet.">
        <title>Chromosome-Scale Assembly of the Dendrobium nobile Genome Provides Insights Into the Molecular Mechanism of the Biosynthesis of the Medicinal Active Ingredient of Dendrobium.</title>
        <authorList>
            <person name="Xu Q."/>
            <person name="Niu S.-C."/>
            <person name="Li K.-L."/>
            <person name="Zheng P.-J."/>
            <person name="Zhang X.-J."/>
            <person name="Jia Y."/>
            <person name="Liu Y."/>
            <person name="Niu Y.-X."/>
            <person name="Yu L.-H."/>
            <person name="Chen D.-F."/>
            <person name="Zhang G.-Q."/>
        </authorList>
    </citation>
    <scope>NUCLEOTIDE SEQUENCE</scope>
    <source>
        <tissue evidence="4">Leaf</tissue>
    </source>
</reference>
<dbReference type="Proteomes" id="UP000829196">
    <property type="component" value="Unassembled WGS sequence"/>
</dbReference>
<accession>A0A8T3B7I3</accession>
<dbReference type="EMBL" id="JAGYWB010000011">
    <property type="protein sequence ID" value="KAI0504925.1"/>
    <property type="molecule type" value="Genomic_DNA"/>
</dbReference>
<organism evidence="4 5">
    <name type="scientific">Dendrobium nobile</name>
    <name type="common">Orchid</name>
    <dbReference type="NCBI Taxonomy" id="94219"/>
    <lineage>
        <taxon>Eukaryota</taxon>
        <taxon>Viridiplantae</taxon>
        <taxon>Streptophyta</taxon>
        <taxon>Embryophyta</taxon>
        <taxon>Tracheophyta</taxon>
        <taxon>Spermatophyta</taxon>
        <taxon>Magnoliopsida</taxon>
        <taxon>Liliopsida</taxon>
        <taxon>Asparagales</taxon>
        <taxon>Orchidaceae</taxon>
        <taxon>Epidendroideae</taxon>
        <taxon>Malaxideae</taxon>
        <taxon>Dendrobiinae</taxon>
        <taxon>Dendrobium</taxon>
    </lineage>
</organism>
<feature type="compositionally biased region" description="Basic and acidic residues" evidence="3">
    <location>
        <begin position="1"/>
        <end position="11"/>
    </location>
</feature>
<dbReference type="SMR" id="A0A8T3B7I3"/>
<protein>
    <submittedName>
        <fullName evidence="4">Uncharacterized protein</fullName>
    </submittedName>
</protein>
<keyword evidence="2" id="KW-0808">Transferase</keyword>